<comment type="subcellular location">
    <subcellularLocation>
        <location evidence="1">Cytoplasm</location>
        <location evidence="1">Cytosol</location>
    </subcellularLocation>
</comment>
<keyword evidence="4" id="KW-0963">Cytoplasm</keyword>
<reference evidence="8" key="1">
    <citation type="journal article" date="2013" name="Science">
        <title>The Amborella genome and the evolution of flowering plants.</title>
        <authorList>
            <consortium name="Amborella Genome Project"/>
        </authorList>
    </citation>
    <scope>NUCLEOTIDE SEQUENCE [LARGE SCALE GENOMIC DNA]</scope>
</reference>
<evidence type="ECO:0000256" key="2">
    <source>
        <dbReference type="ARBA" id="ARBA00008456"/>
    </source>
</evidence>
<dbReference type="GO" id="GO:0005829">
    <property type="term" value="C:cytosol"/>
    <property type="evidence" value="ECO:0007669"/>
    <property type="project" value="UniProtKB-SubCell"/>
</dbReference>
<dbReference type="STRING" id="13333.W1NY77"/>
<dbReference type="OMA" id="DLPFQYD"/>
<dbReference type="SUPFAM" id="SSF53474">
    <property type="entry name" value="alpha/beta-Hydrolases"/>
    <property type="match status" value="1"/>
</dbReference>
<dbReference type="Gramene" id="ERN00319">
    <property type="protein sequence ID" value="ERN00319"/>
    <property type="gene ID" value="AMTR_s00107p00150560"/>
</dbReference>
<dbReference type="Proteomes" id="UP000017836">
    <property type="component" value="Unassembled WGS sequence"/>
</dbReference>
<keyword evidence="5" id="KW-0378">Hydrolase</keyword>
<name>W1NY77_AMBTC</name>
<dbReference type="GO" id="GO:0016787">
    <property type="term" value="F:hydrolase activity"/>
    <property type="evidence" value="ECO:0007669"/>
    <property type="project" value="UniProtKB-KW"/>
</dbReference>
<feature type="domain" description="Dienelactone hydrolase" evidence="6">
    <location>
        <begin position="114"/>
        <end position="324"/>
    </location>
</feature>
<dbReference type="Gene3D" id="3.40.50.1820">
    <property type="entry name" value="alpha/beta hydrolase"/>
    <property type="match status" value="1"/>
</dbReference>
<dbReference type="PANTHER" id="PTHR46812">
    <property type="entry name" value="CARBOXYMETHYLENEBUTENOLIDASE HOMOLOG"/>
    <property type="match status" value="1"/>
</dbReference>
<dbReference type="InterPro" id="IPR042946">
    <property type="entry name" value="CMBL"/>
</dbReference>
<dbReference type="EMBL" id="KI394917">
    <property type="protein sequence ID" value="ERN00319.1"/>
    <property type="molecule type" value="Genomic_DNA"/>
</dbReference>
<dbReference type="HOGENOM" id="CLU_066762_1_0_1"/>
<proteinExistence type="inferred from homology"/>
<dbReference type="KEGG" id="atr:18428367"/>
<evidence type="ECO:0000256" key="3">
    <source>
        <dbReference type="ARBA" id="ARBA00014180"/>
    </source>
</evidence>
<dbReference type="eggNOG" id="KOG3043">
    <property type="taxonomic scope" value="Eukaryota"/>
</dbReference>
<dbReference type="InterPro" id="IPR002925">
    <property type="entry name" value="Dienelactn_hydro"/>
</dbReference>
<evidence type="ECO:0000256" key="5">
    <source>
        <dbReference type="ARBA" id="ARBA00022801"/>
    </source>
</evidence>
<evidence type="ECO:0000313" key="8">
    <source>
        <dbReference type="Proteomes" id="UP000017836"/>
    </source>
</evidence>
<dbReference type="InterPro" id="IPR029058">
    <property type="entry name" value="AB_hydrolase_fold"/>
</dbReference>
<dbReference type="PANTHER" id="PTHR46812:SF1">
    <property type="entry name" value="CARBOXYMETHYLENEBUTENOLIDASE HOMOLOG"/>
    <property type="match status" value="1"/>
</dbReference>
<evidence type="ECO:0000313" key="7">
    <source>
        <dbReference type="EMBL" id="ERN00319.1"/>
    </source>
</evidence>
<evidence type="ECO:0000259" key="6">
    <source>
        <dbReference type="Pfam" id="PF01738"/>
    </source>
</evidence>
<evidence type="ECO:0000256" key="1">
    <source>
        <dbReference type="ARBA" id="ARBA00004514"/>
    </source>
</evidence>
<dbReference type="Pfam" id="PF01738">
    <property type="entry name" value="DLH"/>
    <property type="match status" value="1"/>
</dbReference>
<protein>
    <recommendedName>
        <fullName evidence="3">Carboxymethylenebutenolidase homolog</fullName>
    </recommendedName>
</protein>
<accession>W1NY77</accession>
<dbReference type="AlphaFoldDB" id="W1NY77"/>
<organism evidence="7 8">
    <name type="scientific">Amborella trichopoda</name>
    <dbReference type="NCBI Taxonomy" id="13333"/>
    <lineage>
        <taxon>Eukaryota</taxon>
        <taxon>Viridiplantae</taxon>
        <taxon>Streptophyta</taxon>
        <taxon>Embryophyta</taxon>
        <taxon>Tracheophyta</taxon>
        <taxon>Spermatophyta</taxon>
        <taxon>Magnoliopsida</taxon>
        <taxon>Amborellales</taxon>
        <taxon>Amborellaceae</taxon>
        <taxon>Amborella</taxon>
    </lineage>
</organism>
<dbReference type="OrthoDB" id="17560at2759"/>
<sequence>MAGHIKYLPPPPSPPLSFAPLSTEMALLSPFNNLLHLTTARDPPLSSFFYSLPVNLSLPSISSRLYCTPPLSFKTNSTSNVSQNQVKSEALEDDACELVSGVELLLGEGTNSFSAYLLKAVKNNNGMGVLLLTDVFGFEDSSTRDFAYRVSCSGYNVLVPDLFRGDPWSKDRPKEEFEIWRVTHSLDRVAMDITTSTKWMMDEFSAAGISEKLGIIGFCFGGGRLLETLARDENGYFSTAICFYGTRLDPSLAYNIKIPVFFVVGEKDTLCPVETLREMEKRINGSRVVAYSGRGHAFAHRPASPEEDEDAEDAFVIMRNWLHEGLVLKRN</sequence>
<gene>
    <name evidence="7" type="ORF">AMTR_s00107p00150560</name>
</gene>
<keyword evidence="8" id="KW-1185">Reference proteome</keyword>
<comment type="similarity">
    <text evidence="2">Belongs to the dienelactone hydrolase family.</text>
</comment>
<evidence type="ECO:0000256" key="4">
    <source>
        <dbReference type="ARBA" id="ARBA00022490"/>
    </source>
</evidence>